<organism evidence="8 9">
    <name type="scientific">Globodera pallida</name>
    <name type="common">Potato cyst nematode worm</name>
    <name type="synonym">Heterodera pallida</name>
    <dbReference type="NCBI Taxonomy" id="36090"/>
    <lineage>
        <taxon>Eukaryota</taxon>
        <taxon>Metazoa</taxon>
        <taxon>Ecdysozoa</taxon>
        <taxon>Nematoda</taxon>
        <taxon>Chromadorea</taxon>
        <taxon>Rhabditida</taxon>
        <taxon>Tylenchina</taxon>
        <taxon>Tylenchomorpha</taxon>
        <taxon>Tylenchoidea</taxon>
        <taxon>Heteroderidae</taxon>
        <taxon>Heteroderinae</taxon>
        <taxon>Globodera</taxon>
    </lineage>
</organism>
<evidence type="ECO:0000256" key="2">
    <source>
        <dbReference type="ARBA" id="ARBA00022448"/>
    </source>
</evidence>
<dbReference type="PANTHER" id="PTHR48020">
    <property type="entry name" value="PROTON MYO-INOSITOL COTRANSPORTER"/>
    <property type="match status" value="1"/>
</dbReference>
<evidence type="ECO:0000313" key="9">
    <source>
        <dbReference type="WBParaSite" id="GPLIN_001516500"/>
    </source>
</evidence>
<evidence type="ECO:0000256" key="4">
    <source>
        <dbReference type="ARBA" id="ARBA00022989"/>
    </source>
</evidence>
<reference evidence="9" key="2">
    <citation type="submission" date="2016-06" db="UniProtKB">
        <authorList>
            <consortium name="WormBaseParasite"/>
        </authorList>
    </citation>
    <scope>IDENTIFICATION</scope>
</reference>
<keyword evidence="5 6" id="KW-0472">Membrane</keyword>
<dbReference type="InterPro" id="IPR036259">
    <property type="entry name" value="MFS_trans_sf"/>
</dbReference>
<name>A0A183CQK7_GLOPA</name>
<dbReference type="InterPro" id="IPR005828">
    <property type="entry name" value="MFS_sugar_transport-like"/>
</dbReference>
<evidence type="ECO:0000256" key="5">
    <source>
        <dbReference type="ARBA" id="ARBA00023136"/>
    </source>
</evidence>
<dbReference type="InterPro" id="IPR050814">
    <property type="entry name" value="Myo-inositol_Transporter"/>
</dbReference>
<keyword evidence="3 6" id="KW-0812">Transmembrane</keyword>
<evidence type="ECO:0000256" key="1">
    <source>
        <dbReference type="ARBA" id="ARBA00004141"/>
    </source>
</evidence>
<evidence type="ECO:0000259" key="7">
    <source>
        <dbReference type="PROSITE" id="PS50850"/>
    </source>
</evidence>
<feature type="transmembrane region" description="Helical" evidence="6">
    <location>
        <begin position="67"/>
        <end position="87"/>
    </location>
</feature>
<reference evidence="8" key="1">
    <citation type="submission" date="2014-05" db="EMBL/GenBank/DDBJ databases">
        <title>The genome and life-stage specific transcriptomes of Globodera pallida elucidate key aspects of plant parasitism by a cyst nematode.</title>
        <authorList>
            <person name="Cotton J.A."/>
            <person name="Lilley C.J."/>
            <person name="Jones L.M."/>
            <person name="Kikuchi T."/>
            <person name="Reid A.J."/>
            <person name="Thorpe P."/>
            <person name="Tsai I.J."/>
            <person name="Beasley H."/>
            <person name="Blok V."/>
            <person name="Cock P.J.A."/>
            <person name="Van den Akker S.E."/>
            <person name="Holroyd N."/>
            <person name="Hunt M."/>
            <person name="Mantelin S."/>
            <person name="Naghra H."/>
            <person name="Pain A."/>
            <person name="Palomares-Rius J.E."/>
            <person name="Zarowiecki M."/>
            <person name="Berriman M."/>
            <person name="Jones J.T."/>
            <person name="Urwin P.E."/>
        </authorList>
    </citation>
    <scope>NUCLEOTIDE SEQUENCE [LARGE SCALE GENOMIC DNA]</scope>
    <source>
        <strain evidence="8">Lindley</strain>
    </source>
</reference>
<protein>
    <submittedName>
        <fullName evidence="9">MFS domain-containing protein</fullName>
    </submittedName>
</protein>
<evidence type="ECO:0000313" key="8">
    <source>
        <dbReference type="Proteomes" id="UP000050741"/>
    </source>
</evidence>
<feature type="transmembrane region" description="Helical" evidence="6">
    <location>
        <begin position="25"/>
        <end position="47"/>
    </location>
</feature>
<dbReference type="GO" id="GO:0005366">
    <property type="term" value="F:myo-inositol:proton symporter activity"/>
    <property type="evidence" value="ECO:0007669"/>
    <property type="project" value="TreeGrafter"/>
</dbReference>
<dbReference type="PROSITE" id="PS50850">
    <property type="entry name" value="MFS"/>
    <property type="match status" value="1"/>
</dbReference>
<dbReference type="GO" id="GO:0016324">
    <property type="term" value="C:apical plasma membrane"/>
    <property type="evidence" value="ECO:0007669"/>
    <property type="project" value="TreeGrafter"/>
</dbReference>
<evidence type="ECO:0000256" key="3">
    <source>
        <dbReference type="ARBA" id="ARBA00022692"/>
    </source>
</evidence>
<dbReference type="Pfam" id="PF00083">
    <property type="entry name" value="Sugar_tr"/>
    <property type="match status" value="1"/>
</dbReference>
<dbReference type="Gene3D" id="1.20.1250.20">
    <property type="entry name" value="MFS general substrate transporter like domains"/>
    <property type="match status" value="1"/>
</dbReference>
<sequence length="97" mass="10392">MVSMNIGLPSTSPKHPKHKPKLGKFIYLLTFIAVIGGFLFGYDTGIVSATMLYAPKNNDLKPMSNQWIGLIVSITPGMAAIGALLAGKASDVFGRRK</sequence>
<accession>A0A183CQK7</accession>
<evidence type="ECO:0000256" key="6">
    <source>
        <dbReference type="SAM" id="Phobius"/>
    </source>
</evidence>
<dbReference type="Proteomes" id="UP000050741">
    <property type="component" value="Unassembled WGS sequence"/>
</dbReference>
<comment type="subcellular location">
    <subcellularLocation>
        <location evidence="1">Membrane</location>
        <topology evidence="1">Multi-pass membrane protein</topology>
    </subcellularLocation>
</comment>
<keyword evidence="4 6" id="KW-1133">Transmembrane helix</keyword>
<dbReference type="WBParaSite" id="GPLIN_001516500">
    <property type="protein sequence ID" value="GPLIN_001516500"/>
    <property type="gene ID" value="GPLIN_001516500"/>
</dbReference>
<keyword evidence="2" id="KW-0813">Transport</keyword>
<proteinExistence type="predicted"/>
<dbReference type="AlphaFoldDB" id="A0A183CQK7"/>
<dbReference type="SUPFAM" id="SSF103473">
    <property type="entry name" value="MFS general substrate transporter"/>
    <property type="match status" value="1"/>
</dbReference>
<dbReference type="InterPro" id="IPR020846">
    <property type="entry name" value="MFS_dom"/>
</dbReference>
<dbReference type="PANTHER" id="PTHR48020:SF12">
    <property type="entry name" value="PROTON MYO-INOSITOL COTRANSPORTER"/>
    <property type="match status" value="1"/>
</dbReference>
<keyword evidence="8" id="KW-1185">Reference proteome</keyword>
<feature type="domain" description="Major facilitator superfamily (MFS) profile" evidence="7">
    <location>
        <begin position="29"/>
        <end position="97"/>
    </location>
</feature>